<dbReference type="AlphaFoldDB" id="A0A8J8Q5I9"/>
<proteinExistence type="predicted"/>
<feature type="region of interest" description="Disordered" evidence="1">
    <location>
        <begin position="1"/>
        <end position="29"/>
    </location>
</feature>
<feature type="domain" description="DUF7511" evidence="2">
    <location>
        <begin position="30"/>
        <end position="76"/>
    </location>
</feature>
<evidence type="ECO:0000313" key="4">
    <source>
        <dbReference type="Proteomes" id="UP000766904"/>
    </source>
</evidence>
<organism evidence="3 4">
    <name type="scientific">Natronococcus pandeyae</name>
    <dbReference type="NCBI Taxonomy" id="2055836"/>
    <lineage>
        <taxon>Archaea</taxon>
        <taxon>Methanobacteriati</taxon>
        <taxon>Methanobacteriota</taxon>
        <taxon>Stenosarchaea group</taxon>
        <taxon>Halobacteria</taxon>
        <taxon>Halobacteriales</taxon>
        <taxon>Natrialbaceae</taxon>
        <taxon>Natronococcus</taxon>
    </lineage>
</organism>
<comment type="caution">
    <text evidence="3">The sequence shown here is derived from an EMBL/GenBank/DDBJ whole genome shotgun (WGS) entry which is preliminary data.</text>
</comment>
<dbReference type="RefSeq" id="WP_148857495.1">
    <property type="nucleotide sequence ID" value="NZ_PHNJ01000003.1"/>
</dbReference>
<sequence length="76" mass="8268">MDGRSSGDDGPIRARRTASTDSESTAPPAALEAAVVEYETRPDRRTIYPADGADDRRLTAWLTANASAFVDLDDRR</sequence>
<accession>A0A8J8Q5I9</accession>
<dbReference type="Proteomes" id="UP000766904">
    <property type="component" value="Unassembled WGS sequence"/>
</dbReference>
<protein>
    <recommendedName>
        <fullName evidence="2">DUF7511 domain-containing protein</fullName>
    </recommendedName>
</protein>
<reference evidence="3" key="1">
    <citation type="submission" date="2017-11" db="EMBL/GenBank/DDBJ databases">
        <authorList>
            <person name="Kajale S.C."/>
            <person name="Sharma A."/>
        </authorList>
    </citation>
    <scope>NUCLEOTIDE SEQUENCE</scope>
    <source>
        <strain evidence="3">LS1_42</strain>
    </source>
</reference>
<evidence type="ECO:0000259" key="2">
    <source>
        <dbReference type="Pfam" id="PF24351"/>
    </source>
</evidence>
<evidence type="ECO:0000313" key="3">
    <source>
        <dbReference type="EMBL" id="TYL39349.1"/>
    </source>
</evidence>
<feature type="compositionally biased region" description="Basic and acidic residues" evidence="1">
    <location>
        <begin position="1"/>
        <end position="12"/>
    </location>
</feature>
<name>A0A8J8Q5I9_9EURY</name>
<dbReference type="EMBL" id="PHNJ01000003">
    <property type="protein sequence ID" value="TYL39349.1"/>
    <property type="molecule type" value="Genomic_DNA"/>
</dbReference>
<keyword evidence="4" id="KW-1185">Reference proteome</keyword>
<gene>
    <name evidence="3" type="ORF">CV102_08745</name>
</gene>
<dbReference type="OrthoDB" id="186853at2157"/>
<dbReference type="InterPro" id="IPR055933">
    <property type="entry name" value="DUF7511"/>
</dbReference>
<dbReference type="Pfam" id="PF24351">
    <property type="entry name" value="DUF7511"/>
    <property type="match status" value="1"/>
</dbReference>
<evidence type="ECO:0000256" key="1">
    <source>
        <dbReference type="SAM" id="MobiDB-lite"/>
    </source>
</evidence>